<dbReference type="Pfam" id="PF05873">
    <property type="entry name" value="Mt_ATP-synt_D"/>
    <property type="match status" value="1"/>
</dbReference>
<evidence type="ECO:0000313" key="12">
    <source>
        <dbReference type="Proteomes" id="UP001286313"/>
    </source>
</evidence>
<dbReference type="InterPro" id="IPR008689">
    <property type="entry name" value="ATP_synth_F0_dsu_mt"/>
</dbReference>
<keyword evidence="4" id="KW-0138">CF(0)</keyword>
<dbReference type="Gene3D" id="6.10.280.70">
    <property type="match status" value="1"/>
</dbReference>
<sequence>MASKRIAASTVEWAAFAARVPQSQKAMFNAFKGKSDGYLRRVLTAPENLPKIDFNAYKARIAVPGMVEEFQKKYEAIEVPYPADTYSAQITEVQNATTAETQEFVKASEARIGKIKEELAQWENMIPFEQMTMEEFADQFPSETIDLNNPTFWPHTPDMALDYVKKEEE</sequence>
<protein>
    <recommendedName>
        <fullName evidence="10">ATP synthase subunit d, mitochondrial</fullName>
    </recommendedName>
</protein>
<evidence type="ECO:0000256" key="2">
    <source>
        <dbReference type="ARBA" id="ARBA00006842"/>
    </source>
</evidence>
<name>A0AAE1F0J8_PETCI</name>
<keyword evidence="5 10" id="KW-0375">Hydrogen ion transport</keyword>
<dbReference type="GO" id="GO:0015078">
    <property type="term" value="F:proton transmembrane transporter activity"/>
    <property type="evidence" value="ECO:0007669"/>
    <property type="project" value="InterPro"/>
</dbReference>
<keyword evidence="7 10" id="KW-0406">Ion transport</keyword>
<dbReference type="SUPFAM" id="SSF161065">
    <property type="entry name" value="ATP synthase D chain-like"/>
    <property type="match status" value="1"/>
</dbReference>
<proteinExistence type="inferred from homology"/>
<keyword evidence="6 10" id="KW-0999">Mitochondrion inner membrane</keyword>
<accession>A0AAE1F0J8</accession>
<evidence type="ECO:0000256" key="7">
    <source>
        <dbReference type="ARBA" id="ARBA00023065"/>
    </source>
</evidence>
<dbReference type="GO" id="GO:0015986">
    <property type="term" value="P:proton motive force-driven ATP synthesis"/>
    <property type="evidence" value="ECO:0007669"/>
    <property type="project" value="UniProtKB-UniRule"/>
</dbReference>
<evidence type="ECO:0000256" key="3">
    <source>
        <dbReference type="ARBA" id="ARBA00022448"/>
    </source>
</evidence>
<dbReference type="EMBL" id="JAWQEG010003729">
    <property type="protein sequence ID" value="KAK3864725.1"/>
    <property type="molecule type" value="Genomic_DNA"/>
</dbReference>
<evidence type="ECO:0000256" key="9">
    <source>
        <dbReference type="ARBA" id="ARBA00023136"/>
    </source>
</evidence>
<keyword evidence="12" id="KW-1185">Reference proteome</keyword>
<keyword evidence="9 10" id="KW-0472">Membrane</keyword>
<keyword evidence="3 10" id="KW-0813">Transport</keyword>
<reference evidence="11" key="1">
    <citation type="submission" date="2023-10" db="EMBL/GenBank/DDBJ databases">
        <title>Genome assemblies of two species of porcelain crab, Petrolisthes cinctipes and Petrolisthes manimaculis (Anomura: Porcellanidae).</title>
        <authorList>
            <person name="Angst P."/>
        </authorList>
    </citation>
    <scope>NUCLEOTIDE SEQUENCE</scope>
    <source>
        <strain evidence="11">PB745_01</strain>
        <tissue evidence="11">Gill</tissue>
    </source>
</reference>
<dbReference type="GO" id="GO:0005743">
    <property type="term" value="C:mitochondrial inner membrane"/>
    <property type="evidence" value="ECO:0007669"/>
    <property type="project" value="UniProtKB-SubCell"/>
</dbReference>
<gene>
    <name evidence="11" type="ORF">Pcinc_029609</name>
</gene>
<dbReference type="Proteomes" id="UP001286313">
    <property type="component" value="Unassembled WGS sequence"/>
</dbReference>
<comment type="caution">
    <text evidence="11">The sequence shown here is derived from an EMBL/GenBank/DDBJ whole genome shotgun (WGS) entry which is preliminary data.</text>
</comment>
<dbReference type="PANTHER" id="PTHR12700">
    <property type="entry name" value="ATP SYNTHASE SUBUNIT D, MITOCHONDRIAL"/>
    <property type="match status" value="1"/>
</dbReference>
<comment type="similarity">
    <text evidence="2 10">Belongs to the ATPase d subunit family.</text>
</comment>
<evidence type="ECO:0000256" key="4">
    <source>
        <dbReference type="ARBA" id="ARBA00022547"/>
    </source>
</evidence>
<organism evidence="11 12">
    <name type="scientific">Petrolisthes cinctipes</name>
    <name type="common">Flat porcelain crab</name>
    <dbReference type="NCBI Taxonomy" id="88211"/>
    <lineage>
        <taxon>Eukaryota</taxon>
        <taxon>Metazoa</taxon>
        <taxon>Ecdysozoa</taxon>
        <taxon>Arthropoda</taxon>
        <taxon>Crustacea</taxon>
        <taxon>Multicrustacea</taxon>
        <taxon>Malacostraca</taxon>
        <taxon>Eumalacostraca</taxon>
        <taxon>Eucarida</taxon>
        <taxon>Decapoda</taxon>
        <taxon>Pleocyemata</taxon>
        <taxon>Anomura</taxon>
        <taxon>Galatheoidea</taxon>
        <taxon>Porcellanidae</taxon>
        <taxon>Petrolisthes</taxon>
    </lineage>
</organism>
<evidence type="ECO:0000313" key="11">
    <source>
        <dbReference type="EMBL" id="KAK3864725.1"/>
    </source>
</evidence>
<dbReference type="PIRSF" id="PIRSF005514">
    <property type="entry name" value="ATPase_F0_D_mt"/>
    <property type="match status" value="1"/>
</dbReference>
<keyword evidence="8 10" id="KW-0496">Mitochondrion</keyword>
<dbReference type="GO" id="GO:0045259">
    <property type="term" value="C:proton-transporting ATP synthase complex"/>
    <property type="evidence" value="ECO:0007669"/>
    <property type="project" value="UniProtKB-KW"/>
</dbReference>
<evidence type="ECO:0000256" key="8">
    <source>
        <dbReference type="ARBA" id="ARBA00023128"/>
    </source>
</evidence>
<evidence type="ECO:0000256" key="5">
    <source>
        <dbReference type="ARBA" id="ARBA00022781"/>
    </source>
</evidence>
<comment type="function">
    <text evidence="10">Mitochondrial membrane ATP synthase (F(1)F(0) ATP synthase or Complex V) produces ATP from ADP in the presence of a proton gradient across the membrane which is generated by electron transport complexes of the respiratory chain. F-type ATPases consist of two structural domains, F(1) - containing the extramembraneous catalytic core, and F(0) - containing the membrane proton channel, linked together by a central stalk and a peripheral stalk. During catalysis, ATP synthesis in the catalytic domain of F(1) is coupled via a rotary mechanism of the central stalk subunits to proton translocation.</text>
</comment>
<dbReference type="AlphaFoldDB" id="A0AAE1F0J8"/>
<comment type="subcellular location">
    <subcellularLocation>
        <location evidence="1 10">Mitochondrion inner membrane</location>
    </subcellularLocation>
</comment>
<evidence type="ECO:0000256" key="1">
    <source>
        <dbReference type="ARBA" id="ARBA00004273"/>
    </source>
</evidence>
<evidence type="ECO:0000256" key="10">
    <source>
        <dbReference type="PIRNR" id="PIRNR005514"/>
    </source>
</evidence>
<evidence type="ECO:0000256" key="6">
    <source>
        <dbReference type="ARBA" id="ARBA00022792"/>
    </source>
</evidence>
<dbReference type="InterPro" id="IPR036228">
    <property type="entry name" value="ATP_synth_F0_dsu_sf_mt"/>
</dbReference>